<feature type="region of interest" description="Disordered" evidence="1">
    <location>
        <begin position="56"/>
        <end position="80"/>
    </location>
</feature>
<proteinExistence type="predicted"/>
<gene>
    <name evidence="2" type="ORF">BN2614_LOCUS1</name>
</gene>
<dbReference type="Proteomes" id="UP000269945">
    <property type="component" value="Unassembled WGS sequence"/>
</dbReference>
<feature type="region of interest" description="Disordered" evidence="1">
    <location>
        <begin position="154"/>
        <end position="210"/>
    </location>
</feature>
<dbReference type="AlphaFoldDB" id="A0A9X9M4L5"/>
<comment type="caution">
    <text evidence="2">The sequence shown here is derived from an EMBL/GenBank/DDBJ whole genome shotgun (WGS) entry which is preliminary data.</text>
</comment>
<organism evidence="2 3">
    <name type="scientific">Gulo gulo</name>
    <name type="common">Wolverine</name>
    <name type="synonym">Gluton</name>
    <dbReference type="NCBI Taxonomy" id="48420"/>
    <lineage>
        <taxon>Eukaryota</taxon>
        <taxon>Metazoa</taxon>
        <taxon>Chordata</taxon>
        <taxon>Craniata</taxon>
        <taxon>Vertebrata</taxon>
        <taxon>Euteleostomi</taxon>
        <taxon>Mammalia</taxon>
        <taxon>Eutheria</taxon>
        <taxon>Laurasiatheria</taxon>
        <taxon>Carnivora</taxon>
        <taxon>Caniformia</taxon>
        <taxon>Musteloidea</taxon>
        <taxon>Mustelidae</taxon>
        <taxon>Guloninae</taxon>
        <taxon>Gulo</taxon>
    </lineage>
</organism>
<feature type="region of interest" description="Disordered" evidence="1">
    <location>
        <begin position="92"/>
        <end position="122"/>
    </location>
</feature>
<evidence type="ECO:0000256" key="1">
    <source>
        <dbReference type="SAM" id="MobiDB-lite"/>
    </source>
</evidence>
<feature type="compositionally biased region" description="Low complexity" evidence="1">
    <location>
        <begin position="158"/>
        <end position="178"/>
    </location>
</feature>
<accession>A0A9X9M4L5</accession>
<evidence type="ECO:0000313" key="2">
    <source>
        <dbReference type="EMBL" id="VCX36622.1"/>
    </source>
</evidence>
<keyword evidence="3" id="KW-1185">Reference proteome</keyword>
<evidence type="ECO:0000313" key="3">
    <source>
        <dbReference type="Proteomes" id="UP000269945"/>
    </source>
</evidence>
<reference evidence="2 3" key="1">
    <citation type="submission" date="2018-10" db="EMBL/GenBank/DDBJ databases">
        <authorList>
            <person name="Ekblom R."/>
            <person name="Jareborg N."/>
        </authorList>
    </citation>
    <scope>NUCLEOTIDE SEQUENCE [LARGE SCALE GENOMIC DNA]</scope>
    <source>
        <tissue evidence="2">Muscle</tissue>
    </source>
</reference>
<protein>
    <submittedName>
        <fullName evidence="2">Uncharacterized protein</fullName>
    </submittedName>
</protein>
<sequence length="210" mass="22199">MCKLSRQKASDQSHTSRTQIWLSPKAISLSVALWGPGVFSAGIRGGGVAGARLPGKSHTSLHLSGAKEGDPAVSLTPPRTCRRGQGHLCLAPPEEPAPGRASAPPHLGPQGWRQRQLQAPAGDHTVTRAHSRLHLTFGDHYFFPCPYKHFMERPPRPSSALPTPTPLSATSPSSTASPKIPSGRRIQSGRCGHRSSRSRSLPAQGGSGLG</sequence>
<name>A0A9X9M4L5_GULGU</name>
<dbReference type="EMBL" id="CYRY02042735">
    <property type="protein sequence ID" value="VCX36622.1"/>
    <property type="molecule type" value="Genomic_DNA"/>
</dbReference>